<sequence>MNEEEPTEADITELEELRIELTENYYGAIGKGISAWSRTESGLVVIAALLLDTKQEKAGLILYSIANFHSWLAIIDELFEMDPRYRALRPDWTVIANRLKKLNDTRVRLAHHALESGKGIEAIVAGEDIEMLLPSLKPSKYDTRTKSKKHSPLQIEQLADFVDELAVVSKGLGELLKRMAPIFLEPKKKLVERVRELRRMAGVVEPEVESTAEKFLKHIDMLNVVGTRDGEHRDQSDGK</sequence>
<organism evidence="1 2">
    <name type="scientific">Bradyrhizobium lablabi</name>
    <dbReference type="NCBI Taxonomy" id="722472"/>
    <lineage>
        <taxon>Bacteria</taxon>
        <taxon>Pseudomonadati</taxon>
        <taxon>Pseudomonadota</taxon>
        <taxon>Alphaproteobacteria</taxon>
        <taxon>Hyphomicrobiales</taxon>
        <taxon>Nitrobacteraceae</taxon>
        <taxon>Bradyrhizobium</taxon>
    </lineage>
</organism>
<name>A0A1M6JVW1_9BRAD</name>
<reference evidence="1 2" key="1">
    <citation type="submission" date="2016-11" db="EMBL/GenBank/DDBJ databases">
        <authorList>
            <person name="Jaros S."/>
            <person name="Januszkiewicz K."/>
            <person name="Wedrychowicz H."/>
        </authorList>
    </citation>
    <scope>NUCLEOTIDE SEQUENCE [LARGE SCALE GENOMIC DNA]</scope>
    <source>
        <strain evidence="1 2">GAS499</strain>
    </source>
</reference>
<dbReference type="EMBL" id="LT670844">
    <property type="protein sequence ID" value="SHJ50831.1"/>
    <property type="molecule type" value="Genomic_DNA"/>
</dbReference>
<gene>
    <name evidence="1" type="ORF">SAMN05444159_0793</name>
</gene>
<proteinExistence type="predicted"/>
<dbReference type="RefSeq" id="WP_079536996.1">
    <property type="nucleotide sequence ID" value="NZ_LT670844.1"/>
</dbReference>
<dbReference type="Proteomes" id="UP000189935">
    <property type="component" value="Chromosome I"/>
</dbReference>
<evidence type="ECO:0000313" key="2">
    <source>
        <dbReference type="Proteomes" id="UP000189935"/>
    </source>
</evidence>
<evidence type="ECO:0000313" key="1">
    <source>
        <dbReference type="EMBL" id="SHJ50831.1"/>
    </source>
</evidence>
<dbReference type="AlphaFoldDB" id="A0A1M6JVW1"/>
<protein>
    <submittedName>
        <fullName evidence="1">Uncharacterized protein</fullName>
    </submittedName>
</protein>
<dbReference type="OrthoDB" id="8241884at2"/>
<accession>A0A1M6JVW1</accession>